<evidence type="ECO:0000256" key="3">
    <source>
        <dbReference type="ARBA" id="ARBA00022840"/>
    </source>
</evidence>
<dbReference type="EC" id="6.3.4.15" evidence="5"/>
<dbReference type="PROSITE" id="PS51733">
    <property type="entry name" value="BPL_LPL_CATALYTIC"/>
    <property type="match status" value="1"/>
</dbReference>
<dbReference type="InterPro" id="IPR004408">
    <property type="entry name" value="Biotin_CoA_COase_ligase"/>
</dbReference>
<dbReference type="GO" id="GO:0005737">
    <property type="term" value="C:cytoplasm"/>
    <property type="evidence" value="ECO:0007669"/>
    <property type="project" value="TreeGrafter"/>
</dbReference>
<dbReference type="Gene3D" id="3.30.930.10">
    <property type="entry name" value="Bira Bifunctional Protein, Domain 2"/>
    <property type="match status" value="1"/>
</dbReference>
<feature type="domain" description="BPL/LPL catalytic" evidence="7">
    <location>
        <begin position="88"/>
        <end position="286"/>
    </location>
</feature>
<keyword evidence="1 8" id="KW-0436">Ligase</keyword>
<keyword evidence="2" id="KW-0547">Nucleotide-binding</keyword>
<dbReference type="CDD" id="cd16442">
    <property type="entry name" value="BPL"/>
    <property type="match status" value="1"/>
</dbReference>
<evidence type="ECO:0000259" key="7">
    <source>
        <dbReference type="PROSITE" id="PS51733"/>
    </source>
</evidence>
<gene>
    <name evidence="8" type="ORF">FCK90_10160</name>
</gene>
<dbReference type="GO" id="GO:0005524">
    <property type="term" value="F:ATP binding"/>
    <property type="evidence" value="ECO:0007669"/>
    <property type="project" value="UniProtKB-KW"/>
</dbReference>
<comment type="caution">
    <text evidence="8">The sequence shown here is derived from an EMBL/GenBank/DDBJ whole genome shotgun (WGS) entry which is preliminary data.</text>
</comment>
<keyword evidence="9" id="KW-1185">Reference proteome</keyword>
<name>A0A5J5KVR9_9MICC</name>
<accession>A0A5J5KVR9</accession>
<dbReference type="SUPFAM" id="SSF50037">
    <property type="entry name" value="C-terminal domain of transcriptional repressors"/>
    <property type="match status" value="1"/>
</dbReference>
<evidence type="ECO:0000313" key="9">
    <source>
        <dbReference type="Proteomes" id="UP000325957"/>
    </source>
</evidence>
<dbReference type="InterPro" id="IPR008988">
    <property type="entry name" value="Transcriptional_repressor_C"/>
</dbReference>
<keyword evidence="4" id="KW-0092">Biotin</keyword>
<dbReference type="InterPro" id="IPR003142">
    <property type="entry name" value="BPL_C"/>
</dbReference>
<organism evidence="8 9">
    <name type="scientific">Kocuria coralli</name>
    <dbReference type="NCBI Taxonomy" id="1461025"/>
    <lineage>
        <taxon>Bacteria</taxon>
        <taxon>Bacillati</taxon>
        <taxon>Actinomycetota</taxon>
        <taxon>Actinomycetes</taxon>
        <taxon>Micrococcales</taxon>
        <taxon>Micrococcaceae</taxon>
        <taxon>Kocuria</taxon>
    </lineage>
</organism>
<proteinExistence type="predicted"/>
<dbReference type="InterPro" id="IPR045864">
    <property type="entry name" value="aa-tRNA-synth_II/BPL/LPL"/>
</dbReference>
<sequence length="365" mass="38506">MQFRAPGYIRAGGLLLWSEASIDVTTITRAGRRRGQSSGSSPQCCARCPRGPAATQAGTHWRTERGKTMTPLTKPANDGGGAAPAPLAGRPRLLERLESVLGAPVEILPEVGSTNEELSARAREAADRRDPLPDLTLLATDFQSAGRGRLDRNWLVAPGEALTFSLLLHPGAADGTALPARAYGWLTMLMAGAVVQALHDDGVPARIKWPNDVLVDGRKLVGILASLVTLDGLPPAVVIGAGINVTTSQLPVETATSVSREGGSTDRGGLLESVLEKFVPLYRRFCQDPGRLTRPDGSLRRAVEQDVITLGSSVRAELPGAQAPLTGTAVGMDEDGALLIRDDEDGVHALMAGDVVHLRPAREAR</sequence>
<protein>
    <recommendedName>
        <fullName evidence="5">biotin--[biotin carboxyl-carrier protein] ligase</fullName>
        <ecNumber evidence="5">6.3.4.15</ecNumber>
    </recommendedName>
</protein>
<dbReference type="InterPro" id="IPR004143">
    <property type="entry name" value="BPL_LPL_catalytic"/>
</dbReference>
<dbReference type="AlphaFoldDB" id="A0A5J5KVR9"/>
<dbReference type="GO" id="GO:0004077">
    <property type="term" value="F:biotin--[biotin carboxyl-carrier protein] ligase activity"/>
    <property type="evidence" value="ECO:0007669"/>
    <property type="project" value="UniProtKB-EC"/>
</dbReference>
<dbReference type="SUPFAM" id="SSF55681">
    <property type="entry name" value="Class II aaRS and biotin synthetases"/>
    <property type="match status" value="1"/>
</dbReference>
<dbReference type="Pfam" id="PF03099">
    <property type="entry name" value="BPL_LplA_LipB"/>
    <property type="match status" value="1"/>
</dbReference>
<evidence type="ECO:0000256" key="2">
    <source>
        <dbReference type="ARBA" id="ARBA00022741"/>
    </source>
</evidence>
<evidence type="ECO:0000256" key="1">
    <source>
        <dbReference type="ARBA" id="ARBA00022598"/>
    </source>
</evidence>
<evidence type="ECO:0000256" key="5">
    <source>
        <dbReference type="ARBA" id="ARBA00024227"/>
    </source>
</evidence>
<dbReference type="Proteomes" id="UP000325957">
    <property type="component" value="Unassembled WGS sequence"/>
</dbReference>
<keyword evidence="3" id="KW-0067">ATP-binding</keyword>
<dbReference type="PANTHER" id="PTHR12835">
    <property type="entry name" value="BIOTIN PROTEIN LIGASE"/>
    <property type="match status" value="1"/>
</dbReference>
<evidence type="ECO:0000256" key="4">
    <source>
        <dbReference type="ARBA" id="ARBA00023267"/>
    </source>
</evidence>
<reference evidence="8 9" key="1">
    <citation type="submission" date="2019-05" db="EMBL/GenBank/DDBJ databases">
        <title>Kocuria coralli sp. nov., a novel actinobacterium isolated from coral reef seawater.</title>
        <authorList>
            <person name="Li J."/>
        </authorList>
    </citation>
    <scope>NUCLEOTIDE SEQUENCE [LARGE SCALE GENOMIC DNA]</scope>
    <source>
        <strain evidence="8 9">SCSIO 13007</strain>
    </source>
</reference>
<evidence type="ECO:0000313" key="8">
    <source>
        <dbReference type="EMBL" id="KAA9393779.1"/>
    </source>
</evidence>
<dbReference type="NCBIfam" id="TIGR00121">
    <property type="entry name" value="birA_ligase"/>
    <property type="match status" value="1"/>
</dbReference>
<dbReference type="OrthoDB" id="9807064at2"/>
<dbReference type="PANTHER" id="PTHR12835:SF5">
    <property type="entry name" value="BIOTIN--PROTEIN LIGASE"/>
    <property type="match status" value="1"/>
</dbReference>
<dbReference type="EMBL" id="SZWF01000014">
    <property type="protein sequence ID" value="KAA9393779.1"/>
    <property type="molecule type" value="Genomic_DNA"/>
</dbReference>
<evidence type="ECO:0000256" key="6">
    <source>
        <dbReference type="SAM" id="MobiDB-lite"/>
    </source>
</evidence>
<dbReference type="Gene3D" id="2.30.30.100">
    <property type="match status" value="1"/>
</dbReference>
<dbReference type="Pfam" id="PF02237">
    <property type="entry name" value="BPL_C"/>
    <property type="match status" value="1"/>
</dbReference>
<feature type="region of interest" description="Disordered" evidence="6">
    <location>
        <begin position="30"/>
        <end position="86"/>
    </location>
</feature>